<dbReference type="Proteomes" id="UP001057402">
    <property type="component" value="Chromosome 7"/>
</dbReference>
<keyword evidence="2" id="KW-1185">Reference proteome</keyword>
<organism evidence="1 2">
    <name type="scientific">Melastoma candidum</name>
    <dbReference type="NCBI Taxonomy" id="119954"/>
    <lineage>
        <taxon>Eukaryota</taxon>
        <taxon>Viridiplantae</taxon>
        <taxon>Streptophyta</taxon>
        <taxon>Embryophyta</taxon>
        <taxon>Tracheophyta</taxon>
        <taxon>Spermatophyta</taxon>
        <taxon>Magnoliopsida</taxon>
        <taxon>eudicotyledons</taxon>
        <taxon>Gunneridae</taxon>
        <taxon>Pentapetalae</taxon>
        <taxon>rosids</taxon>
        <taxon>malvids</taxon>
        <taxon>Myrtales</taxon>
        <taxon>Melastomataceae</taxon>
        <taxon>Melastomatoideae</taxon>
        <taxon>Melastomateae</taxon>
        <taxon>Melastoma</taxon>
    </lineage>
</organism>
<sequence length="384" mass="42374">MPHCKVGKNNGINIFYRTYGGGPVKVLLIIGLAGTHESWLPQVKGLTGTEHPNDGAFANGDDLGYGVEVCAFDNRGVGRSSVPTKKSSYSTKRMAKDAIAVLDHLGWKDAHVFGHSMGGMIACKLAALVPNRVRSLALLNVTGGGYQCIPRLDRKTLSVALRFVRAKTPEQRAAVDLDTHFSEEYLGERVGAITRRALLYQEYVKAISSSGMQSPHGLDGQLHACWNHKVTEEDIESMCSTGFLVSVIHGRHDIIAQIRHARTLAERLHPFSRMVDLPGGHLISRERTEEVNKALLDLIRASEKKISPQDWTNLPIIPTSGWIRTRLSLKANTDGENQVSGVYGTLERMNIVLLYFFGLLVLVFEFIRKAARRFKPARVGPALT</sequence>
<protein>
    <submittedName>
        <fullName evidence="1">Uncharacterized protein</fullName>
    </submittedName>
</protein>
<proteinExistence type="predicted"/>
<comment type="caution">
    <text evidence="1">The sequence shown here is derived from an EMBL/GenBank/DDBJ whole genome shotgun (WGS) entry which is preliminary data.</text>
</comment>
<evidence type="ECO:0000313" key="2">
    <source>
        <dbReference type="Proteomes" id="UP001057402"/>
    </source>
</evidence>
<dbReference type="EMBL" id="CM042886">
    <property type="protein sequence ID" value="KAI4340929.1"/>
    <property type="molecule type" value="Genomic_DNA"/>
</dbReference>
<gene>
    <name evidence="1" type="ORF">MLD38_025719</name>
</gene>
<reference evidence="2" key="1">
    <citation type="journal article" date="2023" name="Front. Plant Sci.">
        <title>Chromosomal-level genome assembly of Melastoma candidum provides insights into trichome evolution.</title>
        <authorList>
            <person name="Zhong Y."/>
            <person name="Wu W."/>
            <person name="Sun C."/>
            <person name="Zou P."/>
            <person name="Liu Y."/>
            <person name="Dai S."/>
            <person name="Zhou R."/>
        </authorList>
    </citation>
    <scope>NUCLEOTIDE SEQUENCE [LARGE SCALE GENOMIC DNA]</scope>
</reference>
<evidence type="ECO:0000313" key="1">
    <source>
        <dbReference type="EMBL" id="KAI4340929.1"/>
    </source>
</evidence>
<name>A0ACB9NZQ8_9MYRT</name>
<accession>A0ACB9NZQ8</accession>